<evidence type="ECO:0000256" key="3">
    <source>
        <dbReference type="PROSITE-ProRule" id="PRU10141"/>
    </source>
</evidence>
<dbReference type="EMBL" id="JBEVYD010000005">
    <property type="protein sequence ID" value="KAL3232263.1"/>
    <property type="molecule type" value="Genomic_DNA"/>
</dbReference>
<evidence type="ECO:0000256" key="2">
    <source>
        <dbReference type="ARBA" id="ARBA00022840"/>
    </source>
</evidence>
<feature type="region of interest" description="Disordered" evidence="4">
    <location>
        <begin position="1"/>
        <end position="67"/>
    </location>
</feature>
<dbReference type="PROSITE" id="PS50011">
    <property type="entry name" value="PROTEIN_KINASE_DOM"/>
    <property type="match status" value="1"/>
</dbReference>
<evidence type="ECO:0000313" key="7">
    <source>
        <dbReference type="Proteomes" id="UP001623330"/>
    </source>
</evidence>
<gene>
    <name evidence="6" type="ORF">RNJ44_04179</name>
</gene>
<dbReference type="PROSITE" id="PS00107">
    <property type="entry name" value="PROTEIN_KINASE_ATP"/>
    <property type="match status" value="1"/>
</dbReference>
<feature type="binding site" evidence="3">
    <location>
        <position position="237"/>
    </location>
    <ligand>
        <name>ATP</name>
        <dbReference type="ChEBI" id="CHEBI:30616"/>
    </ligand>
</feature>
<evidence type="ECO:0000256" key="4">
    <source>
        <dbReference type="SAM" id="MobiDB-lite"/>
    </source>
</evidence>
<keyword evidence="1 3" id="KW-0547">Nucleotide-binding</keyword>
<dbReference type="Gene3D" id="1.10.510.10">
    <property type="entry name" value="Transferase(Phosphotransferase) domain 1"/>
    <property type="match status" value="1"/>
</dbReference>
<feature type="compositionally biased region" description="Polar residues" evidence="4">
    <location>
        <begin position="1"/>
        <end position="11"/>
    </location>
</feature>
<keyword evidence="7" id="KW-1185">Reference proteome</keyword>
<name>A0ABR4NUA3_9SACH</name>
<reference evidence="6 7" key="1">
    <citation type="submission" date="2024-05" db="EMBL/GenBank/DDBJ databases">
        <title>Long read based assembly of the Candida bracarensis genome reveals expanded adhesin content.</title>
        <authorList>
            <person name="Marcet-Houben M."/>
            <person name="Ksiezopolska E."/>
            <person name="Gabaldon T."/>
        </authorList>
    </citation>
    <scope>NUCLEOTIDE SEQUENCE [LARGE SCALE GENOMIC DNA]</scope>
    <source>
        <strain evidence="6 7">CBM6</strain>
    </source>
</reference>
<sequence>MSYEMNQQNPKTPRIPQTGFDNGFNAQRSGEDMDGNFTDDENRTPMNENVSVSGRSDDTTNTTFNDENGKIVTPLSVSIPTFENVTELPTPMIYSPMSPAIANVSPRKFTPSDNKIHVNKRRGNKKPIDEIISTIPLRLASEVLPPIDTYQQRISSLPAVTEEEPHNTDGFPIHHDGDKTATEEDNNLVLIGYRINHYNQPVQWRKVKTIGVGNFSDVLLYESLDQNDPELFQVAVKRMRYPDEVKHLTSKSPNITELLGRLENSLTREISILNSINHPCIVKLFGVNDPIFMQSSRPLYDMLNQRQKLGPCNLIMSYCSGGDLLAAMATCSGNLDMWLVQRIFTEVVIAVKYLHDRNIIHRDLKLENVLLRFPLENITEFKDQPLYFKQNFIELADFGLSKKIERGEMCTARCGSEDYVSPEILMGVPYDGHLSDSWALGVILYSLLEDRLPFDPLPNSSARQRNRPTAHRIARFEWKWNKLLNEDCSAKEIVKHTLTRRNQRWNCTDIYQSKYIQEIVNDLEFVNNF</sequence>
<comment type="caution">
    <text evidence="6">The sequence shown here is derived from an EMBL/GenBank/DDBJ whole genome shotgun (WGS) entry which is preliminary data.</text>
</comment>
<dbReference type="SUPFAM" id="SSF56112">
    <property type="entry name" value="Protein kinase-like (PK-like)"/>
    <property type="match status" value="1"/>
</dbReference>
<feature type="compositionally biased region" description="Polar residues" evidence="4">
    <location>
        <begin position="44"/>
        <end position="54"/>
    </location>
</feature>
<organism evidence="6 7">
    <name type="scientific">Nakaseomyces bracarensis</name>
    <dbReference type="NCBI Taxonomy" id="273131"/>
    <lineage>
        <taxon>Eukaryota</taxon>
        <taxon>Fungi</taxon>
        <taxon>Dikarya</taxon>
        <taxon>Ascomycota</taxon>
        <taxon>Saccharomycotina</taxon>
        <taxon>Saccharomycetes</taxon>
        <taxon>Saccharomycetales</taxon>
        <taxon>Saccharomycetaceae</taxon>
        <taxon>Nakaseomyces</taxon>
    </lineage>
</organism>
<keyword evidence="2 3" id="KW-0067">ATP-binding</keyword>
<evidence type="ECO:0000256" key="1">
    <source>
        <dbReference type="ARBA" id="ARBA00022741"/>
    </source>
</evidence>
<accession>A0ABR4NUA3</accession>
<dbReference type="InterPro" id="IPR017441">
    <property type="entry name" value="Protein_kinase_ATP_BS"/>
</dbReference>
<feature type="domain" description="Protein kinase" evidence="5">
    <location>
        <begin position="204"/>
        <end position="516"/>
    </location>
</feature>
<dbReference type="PANTHER" id="PTHR24346:SF30">
    <property type="entry name" value="MATERNAL EMBRYONIC LEUCINE ZIPPER KINASE"/>
    <property type="match status" value="1"/>
</dbReference>
<proteinExistence type="predicted"/>
<keyword evidence="6" id="KW-0808">Transferase</keyword>
<dbReference type="PANTHER" id="PTHR24346">
    <property type="entry name" value="MAP/MICROTUBULE AFFINITY-REGULATING KINASE"/>
    <property type="match status" value="1"/>
</dbReference>
<evidence type="ECO:0000259" key="5">
    <source>
        <dbReference type="PROSITE" id="PS50011"/>
    </source>
</evidence>
<keyword evidence="6" id="KW-0418">Kinase</keyword>
<dbReference type="InterPro" id="IPR000719">
    <property type="entry name" value="Prot_kinase_dom"/>
</dbReference>
<dbReference type="GO" id="GO:0016301">
    <property type="term" value="F:kinase activity"/>
    <property type="evidence" value="ECO:0007669"/>
    <property type="project" value="UniProtKB-KW"/>
</dbReference>
<dbReference type="PROSITE" id="PS00108">
    <property type="entry name" value="PROTEIN_KINASE_ST"/>
    <property type="match status" value="1"/>
</dbReference>
<dbReference type="InterPro" id="IPR011009">
    <property type="entry name" value="Kinase-like_dom_sf"/>
</dbReference>
<protein>
    <submittedName>
        <fullName evidence="6">Serine/threonine-protein kinase PRR1</fullName>
    </submittedName>
</protein>
<dbReference type="SMART" id="SM00220">
    <property type="entry name" value="S_TKc"/>
    <property type="match status" value="1"/>
</dbReference>
<dbReference type="Proteomes" id="UP001623330">
    <property type="component" value="Unassembled WGS sequence"/>
</dbReference>
<evidence type="ECO:0000313" key="6">
    <source>
        <dbReference type="EMBL" id="KAL3232263.1"/>
    </source>
</evidence>
<dbReference type="InterPro" id="IPR008271">
    <property type="entry name" value="Ser/Thr_kinase_AS"/>
</dbReference>
<dbReference type="Pfam" id="PF00069">
    <property type="entry name" value="Pkinase"/>
    <property type="match status" value="1"/>
</dbReference>